<comment type="similarity">
    <text evidence="2">Belongs to the outer membrane factor (OMF) (TC 1.B.17) family.</text>
</comment>
<dbReference type="PANTHER" id="PTHR30026:SF20">
    <property type="entry name" value="OUTER MEMBRANE PROTEIN TOLC"/>
    <property type="match status" value="1"/>
</dbReference>
<reference evidence="8 9" key="1">
    <citation type="submission" date="2020-05" db="EMBL/GenBank/DDBJ databases">
        <title>Complete genome sequencing of Campylobacter and Arcobacter type strains.</title>
        <authorList>
            <person name="Miller W.G."/>
            <person name="Yee E."/>
        </authorList>
    </citation>
    <scope>NUCLEOTIDE SEQUENCE [LARGE SCALE GENOMIC DNA]</scope>
    <source>
        <strain evidence="8 9">LMG 25694</strain>
    </source>
</reference>
<dbReference type="AlphaFoldDB" id="A0AAE7E756"/>
<keyword evidence="4" id="KW-1134">Transmembrane beta strand</keyword>
<keyword evidence="9" id="KW-1185">Reference proteome</keyword>
<evidence type="ECO:0000256" key="7">
    <source>
        <dbReference type="ARBA" id="ARBA00023237"/>
    </source>
</evidence>
<evidence type="ECO:0000256" key="1">
    <source>
        <dbReference type="ARBA" id="ARBA00004442"/>
    </source>
</evidence>
<evidence type="ECO:0000256" key="4">
    <source>
        <dbReference type="ARBA" id="ARBA00022452"/>
    </source>
</evidence>
<evidence type="ECO:0000313" key="8">
    <source>
        <dbReference type="EMBL" id="QKF77239.1"/>
    </source>
</evidence>
<keyword evidence="7" id="KW-0998">Cell outer membrane</keyword>
<evidence type="ECO:0000256" key="3">
    <source>
        <dbReference type="ARBA" id="ARBA00022448"/>
    </source>
</evidence>
<proteinExistence type="inferred from homology"/>
<dbReference type="GO" id="GO:0015288">
    <property type="term" value="F:porin activity"/>
    <property type="evidence" value="ECO:0007669"/>
    <property type="project" value="TreeGrafter"/>
</dbReference>
<organism evidence="8 9">
    <name type="scientific">Arcobacter defluvii</name>
    <dbReference type="NCBI Taxonomy" id="873191"/>
    <lineage>
        <taxon>Bacteria</taxon>
        <taxon>Pseudomonadati</taxon>
        <taxon>Campylobacterota</taxon>
        <taxon>Epsilonproteobacteria</taxon>
        <taxon>Campylobacterales</taxon>
        <taxon>Arcobacteraceae</taxon>
        <taxon>Arcobacter</taxon>
    </lineage>
</organism>
<sequence length="449" mass="51509">MHKIYLSLILATMTYAQSVNFDEVLKQTLKNSKDLQQQQLNIDSSKLDSQMIDSINYGKLAITEEFSRTDHAGYVFNSKLSSREATFRDFGFAQMNEGLNTMPVDLNYPDARNNFNTKITYDIPLFTGFKLSNQKDILKLQEKANELKYNLDKKTLELEVLKAYNSAVVAKDFVQALEKAKIAVSKIVEGANAFHKEGFVTKIDVNEAKVYELNINASLIEAKNNFQLALAYLRFLSSNDEINDVQELENRYFHFPNEKELYKKALENRDEVKMQDIQVNATKKSIEIAKSAYYPTVYSHLEYGYNDNKLTLDDDKDYYMALVGISLTLFDGTRDIEKEKSKIEYAKATLNQEKLKDAIKLELKKAILDLEAKDAILKEKVEAKNLASNVLEQAKLQYKNRLISMTTLLSQEANFRKNESMLIQARYEKSLALANINLILGQNIKEENN</sequence>
<dbReference type="InterPro" id="IPR003423">
    <property type="entry name" value="OMP_efflux"/>
</dbReference>
<evidence type="ECO:0000256" key="2">
    <source>
        <dbReference type="ARBA" id="ARBA00007613"/>
    </source>
</evidence>
<accession>A0AAE7E756</accession>
<dbReference type="EMBL" id="CP053835">
    <property type="protein sequence ID" value="QKF77239.1"/>
    <property type="molecule type" value="Genomic_DNA"/>
</dbReference>
<evidence type="ECO:0000313" key="9">
    <source>
        <dbReference type="Proteomes" id="UP000503313"/>
    </source>
</evidence>
<dbReference type="KEGG" id="adz:ADFLV_1206"/>
<dbReference type="Proteomes" id="UP000503313">
    <property type="component" value="Chromosome"/>
</dbReference>
<comment type="subcellular location">
    <subcellularLocation>
        <location evidence="1">Cell outer membrane</location>
    </subcellularLocation>
</comment>
<keyword evidence="3" id="KW-0813">Transport</keyword>
<dbReference type="GO" id="GO:0009279">
    <property type="term" value="C:cell outer membrane"/>
    <property type="evidence" value="ECO:0007669"/>
    <property type="project" value="UniProtKB-SubCell"/>
</dbReference>
<evidence type="ECO:0000256" key="5">
    <source>
        <dbReference type="ARBA" id="ARBA00022692"/>
    </source>
</evidence>
<gene>
    <name evidence="8" type="ORF">ADFLV_1206</name>
</gene>
<evidence type="ECO:0000256" key="6">
    <source>
        <dbReference type="ARBA" id="ARBA00023136"/>
    </source>
</evidence>
<dbReference type="GO" id="GO:1990281">
    <property type="term" value="C:efflux pump complex"/>
    <property type="evidence" value="ECO:0007669"/>
    <property type="project" value="TreeGrafter"/>
</dbReference>
<keyword evidence="6" id="KW-0472">Membrane</keyword>
<dbReference type="SUPFAM" id="SSF56954">
    <property type="entry name" value="Outer membrane efflux proteins (OEP)"/>
    <property type="match status" value="1"/>
</dbReference>
<dbReference type="RefSeq" id="WP_129011061.1">
    <property type="nucleotide sequence ID" value="NZ_CP053835.1"/>
</dbReference>
<name>A0AAE7E756_9BACT</name>
<dbReference type="Gene3D" id="1.20.1600.10">
    <property type="entry name" value="Outer membrane efflux proteins (OEP)"/>
    <property type="match status" value="1"/>
</dbReference>
<dbReference type="Pfam" id="PF02321">
    <property type="entry name" value="OEP"/>
    <property type="match status" value="2"/>
</dbReference>
<dbReference type="PANTHER" id="PTHR30026">
    <property type="entry name" value="OUTER MEMBRANE PROTEIN TOLC"/>
    <property type="match status" value="1"/>
</dbReference>
<dbReference type="InterPro" id="IPR051906">
    <property type="entry name" value="TolC-like"/>
</dbReference>
<keyword evidence="5" id="KW-0812">Transmembrane</keyword>
<protein>
    <submittedName>
        <fullName evidence="8">RND family efflux system, outer membrane channel protein, TolC family</fullName>
    </submittedName>
</protein>
<dbReference type="GO" id="GO:0015562">
    <property type="term" value="F:efflux transmembrane transporter activity"/>
    <property type="evidence" value="ECO:0007669"/>
    <property type="project" value="InterPro"/>
</dbReference>